<comment type="subcellular location">
    <subcellularLocation>
        <location evidence="1">Golgi apparatus membrane</location>
        <topology evidence="1">Single-pass type IV membrane protein</topology>
    </subcellularLocation>
</comment>
<evidence type="ECO:0000259" key="12">
    <source>
        <dbReference type="Pfam" id="PF08172"/>
    </source>
</evidence>
<feature type="domain" description="Cux N-terminal" evidence="13">
    <location>
        <begin position="54"/>
        <end position="160"/>
    </location>
</feature>
<dbReference type="GO" id="GO:0000977">
    <property type="term" value="F:RNA polymerase II transcription regulatory region sequence-specific DNA binding"/>
    <property type="evidence" value="ECO:0007669"/>
    <property type="project" value="TreeGrafter"/>
</dbReference>
<protein>
    <recommendedName>
        <fullName evidence="3">Protein CASP</fullName>
    </recommendedName>
</protein>
<keyword evidence="8 10" id="KW-0175">Coiled coil</keyword>
<keyword evidence="4" id="KW-0813">Transport</keyword>
<dbReference type="Ensembl" id="ENSSFOT00015065179.1">
    <property type="protein sequence ID" value="ENSSFOP00015072497.1"/>
    <property type="gene ID" value="ENSSFOG00015003840.2"/>
</dbReference>
<evidence type="ECO:0000256" key="11">
    <source>
        <dbReference type="SAM" id="Phobius"/>
    </source>
</evidence>
<dbReference type="GO" id="GO:0005634">
    <property type="term" value="C:nucleus"/>
    <property type="evidence" value="ECO:0007669"/>
    <property type="project" value="TreeGrafter"/>
</dbReference>
<comment type="similarity">
    <text evidence="2">Belongs to the CASP family.</text>
</comment>
<reference evidence="14 15" key="1">
    <citation type="submission" date="2019-04" db="EMBL/GenBank/DDBJ databases">
        <authorList>
            <consortium name="Wellcome Sanger Institute Data Sharing"/>
        </authorList>
    </citation>
    <scope>NUCLEOTIDE SEQUENCE [LARGE SCALE GENOMIC DNA]</scope>
</reference>
<evidence type="ECO:0000259" key="13">
    <source>
        <dbReference type="Pfam" id="PF25398"/>
    </source>
</evidence>
<dbReference type="GeneTree" id="ENSGT00940000159751"/>
<feature type="transmembrane region" description="Helical" evidence="11">
    <location>
        <begin position="587"/>
        <end position="608"/>
    </location>
</feature>
<dbReference type="GO" id="GO:0000981">
    <property type="term" value="F:DNA-binding transcription factor activity, RNA polymerase II-specific"/>
    <property type="evidence" value="ECO:0007669"/>
    <property type="project" value="TreeGrafter"/>
</dbReference>
<accession>A0A8C9W934</accession>
<feature type="coiled-coil region" evidence="10">
    <location>
        <begin position="473"/>
        <end position="521"/>
    </location>
</feature>
<dbReference type="Pfam" id="PF25398">
    <property type="entry name" value="CUX1_N"/>
    <property type="match status" value="1"/>
</dbReference>
<evidence type="ECO:0000256" key="5">
    <source>
        <dbReference type="ARBA" id="ARBA00022692"/>
    </source>
</evidence>
<keyword evidence="7" id="KW-0333">Golgi apparatus</keyword>
<dbReference type="Pfam" id="PF08172">
    <property type="entry name" value="CASP_C"/>
    <property type="match status" value="1"/>
</dbReference>
<sequence length="646" mass="73672">ICGTVQQGATVLSSPWPLDSCDRQPRSPMCCGAGGSVLQRAVNSLMFRVENIETLLNIYNVSPCYTPQRELDATATVLANRQDESEQSRKKLIDQSREFKKNTPEDLRKQVAPLLKSFQAEIDALSKRSKEAEAAFLNVYKRLIDVPDPVPALEAGQQLQQKVQRMHDVETENQKLRETLEEYNKEFAEVKNQEVTIKALKEKIREYEQTLRSQAESLAQQKEQQLHSDYAEKERAEVAEREASTLREQLTSANKSLQLATQIQKAPNMEEAMEVLSRSSLEVELSAKEREVVQLVEDVQRLQASLTKLRETSSSQISQLEQQLNTKNSTLRQLEEKLKEQADYEEANHCPLFLPKDSAKPLEVLLLEKNRNLQSENASLRIANSDLSGRYTELQREFSEAVRTSGEQKELILKLEHDLSTIQALSSLPRPDAEGADFGNLGKIPEPIKEATALFPGKSPQAELPQGQMDSLLSIISSQRERFRARNQELEAESRSLHQTMQALQTELDSLRADNIKLYEKIKFLQSYPGRAGGSDDTVMRYSSQYEERLDPFASFSKRERQRRYLSLSPWDKATLSMGRVILSNKMARTIAFFYTILLHCLVFLVLYKTAWSESIGRDCAAYCAKKYSDHLHRFHENGDNGDMWQ</sequence>
<evidence type="ECO:0000256" key="1">
    <source>
        <dbReference type="ARBA" id="ARBA00004409"/>
    </source>
</evidence>
<feature type="domain" description="CASP C-terminal" evidence="12">
    <location>
        <begin position="393"/>
        <end position="611"/>
    </location>
</feature>
<evidence type="ECO:0000256" key="7">
    <source>
        <dbReference type="ARBA" id="ARBA00023034"/>
    </source>
</evidence>
<dbReference type="InterPro" id="IPR012955">
    <property type="entry name" value="CASP_C"/>
</dbReference>
<feature type="coiled-coil region" evidence="10">
    <location>
        <begin position="159"/>
        <end position="341"/>
    </location>
</feature>
<evidence type="ECO:0000313" key="14">
    <source>
        <dbReference type="Ensembl" id="ENSSFOP00015072497.1"/>
    </source>
</evidence>
<organism evidence="14 15">
    <name type="scientific">Scleropages formosus</name>
    <name type="common">Asian bonytongue</name>
    <name type="synonym">Osteoglossum formosum</name>
    <dbReference type="NCBI Taxonomy" id="113540"/>
    <lineage>
        <taxon>Eukaryota</taxon>
        <taxon>Metazoa</taxon>
        <taxon>Chordata</taxon>
        <taxon>Craniata</taxon>
        <taxon>Vertebrata</taxon>
        <taxon>Euteleostomi</taxon>
        <taxon>Actinopterygii</taxon>
        <taxon>Neopterygii</taxon>
        <taxon>Teleostei</taxon>
        <taxon>Osteoglossocephala</taxon>
        <taxon>Osteoglossomorpha</taxon>
        <taxon>Osteoglossiformes</taxon>
        <taxon>Osteoglossidae</taxon>
        <taxon>Scleropages</taxon>
    </lineage>
</organism>
<dbReference type="PANTHER" id="PTHR14043:SF4">
    <property type="entry name" value="HOMEOBOX PROTEIN CUT-LIKE 1"/>
    <property type="match status" value="1"/>
</dbReference>
<evidence type="ECO:0000256" key="3">
    <source>
        <dbReference type="ARBA" id="ARBA00018691"/>
    </source>
</evidence>
<dbReference type="Proteomes" id="UP000694397">
    <property type="component" value="Chromosome 10"/>
</dbReference>
<dbReference type="AlphaFoldDB" id="A0A8C9W934"/>
<evidence type="ECO:0000256" key="9">
    <source>
        <dbReference type="ARBA" id="ARBA00023136"/>
    </source>
</evidence>
<keyword evidence="6 11" id="KW-1133">Transmembrane helix</keyword>
<dbReference type="PANTHER" id="PTHR14043">
    <property type="entry name" value="CCAAT DISPLACEMENT PROTEIN-RELATED"/>
    <property type="match status" value="1"/>
</dbReference>
<evidence type="ECO:0000256" key="10">
    <source>
        <dbReference type="SAM" id="Coils"/>
    </source>
</evidence>
<keyword evidence="15" id="KW-1185">Reference proteome</keyword>
<dbReference type="GO" id="GO:0000139">
    <property type="term" value="C:Golgi membrane"/>
    <property type="evidence" value="ECO:0007669"/>
    <property type="project" value="UniProtKB-SubCell"/>
</dbReference>
<reference evidence="14" key="3">
    <citation type="submission" date="2025-09" db="UniProtKB">
        <authorList>
            <consortium name="Ensembl"/>
        </authorList>
    </citation>
    <scope>IDENTIFICATION</scope>
</reference>
<keyword evidence="9 11" id="KW-0472">Membrane</keyword>
<dbReference type="GO" id="GO:0006891">
    <property type="term" value="P:intra-Golgi vesicle-mediated transport"/>
    <property type="evidence" value="ECO:0007669"/>
    <property type="project" value="InterPro"/>
</dbReference>
<dbReference type="OrthoDB" id="10257567at2759"/>
<evidence type="ECO:0000256" key="4">
    <source>
        <dbReference type="ARBA" id="ARBA00022448"/>
    </source>
</evidence>
<evidence type="ECO:0000256" key="6">
    <source>
        <dbReference type="ARBA" id="ARBA00022989"/>
    </source>
</evidence>
<evidence type="ECO:0000313" key="15">
    <source>
        <dbReference type="Proteomes" id="UP000694397"/>
    </source>
</evidence>
<evidence type="ECO:0000256" key="2">
    <source>
        <dbReference type="ARBA" id="ARBA00006415"/>
    </source>
</evidence>
<proteinExistence type="inferred from homology"/>
<evidence type="ECO:0000256" key="8">
    <source>
        <dbReference type="ARBA" id="ARBA00023054"/>
    </source>
</evidence>
<name>A0A8C9W934_SCLFO</name>
<reference evidence="14" key="2">
    <citation type="submission" date="2025-08" db="UniProtKB">
        <authorList>
            <consortium name="Ensembl"/>
        </authorList>
    </citation>
    <scope>IDENTIFICATION</scope>
</reference>
<gene>
    <name evidence="14" type="primary">CUX1</name>
</gene>
<keyword evidence="5 11" id="KW-0812">Transmembrane</keyword>
<dbReference type="InterPro" id="IPR057476">
    <property type="entry name" value="Cux_N"/>
</dbReference>